<dbReference type="SUPFAM" id="SSF46929">
    <property type="entry name" value="DNA helicase RuvA subunit, C-terminal domain"/>
    <property type="match status" value="1"/>
</dbReference>
<dbReference type="Pfam" id="PF07499">
    <property type="entry name" value="RuvA_C"/>
    <property type="match status" value="1"/>
</dbReference>
<feature type="region of interest" description="Domain I" evidence="6">
    <location>
        <begin position="1"/>
        <end position="64"/>
    </location>
</feature>
<dbReference type="eggNOG" id="COG0632">
    <property type="taxonomic scope" value="Bacteria"/>
</dbReference>
<comment type="caution">
    <text evidence="6">Lacks conserved residue(s) required for the propagation of feature annotation.</text>
</comment>
<evidence type="ECO:0000256" key="3">
    <source>
        <dbReference type="ARBA" id="ARBA00023125"/>
    </source>
</evidence>
<dbReference type="AlphaFoldDB" id="A0A0L6JR60"/>
<dbReference type="HAMAP" id="MF_00031">
    <property type="entry name" value="DNA_HJ_migration_RuvA"/>
    <property type="match status" value="1"/>
</dbReference>
<evidence type="ECO:0000259" key="7">
    <source>
        <dbReference type="SMART" id="SM00278"/>
    </source>
</evidence>
<dbReference type="STRING" id="398512.Bccel_3532"/>
<keyword evidence="8" id="KW-0347">Helicase</keyword>
<dbReference type="EMBL" id="LGTC01000001">
    <property type="protein sequence ID" value="KNY28258.1"/>
    <property type="molecule type" value="Genomic_DNA"/>
</dbReference>
<dbReference type="SUPFAM" id="SSF50249">
    <property type="entry name" value="Nucleic acid-binding proteins"/>
    <property type="match status" value="1"/>
</dbReference>
<accession>A0A0L6JR60</accession>
<dbReference type="OrthoDB" id="5293449at2"/>
<dbReference type="GO" id="GO:0006281">
    <property type="term" value="P:DNA repair"/>
    <property type="evidence" value="ECO:0007669"/>
    <property type="project" value="UniProtKB-UniRule"/>
</dbReference>
<name>A0A0L6JR60_9FIRM</name>
<dbReference type="InterPro" id="IPR011114">
    <property type="entry name" value="RuvA_C"/>
</dbReference>
<dbReference type="RefSeq" id="WP_036938380.1">
    <property type="nucleotide sequence ID" value="NZ_JQKC01000007.1"/>
</dbReference>
<dbReference type="Gene3D" id="1.10.8.10">
    <property type="entry name" value="DNA helicase RuvA subunit, C-terminal domain"/>
    <property type="match status" value="1"/>
</dbReference>
<dbReference type="Gene3D" id="2.40.50.140">
    <property type="entry name" value="Nucleic acid-binding proteins"/>
    <property type="match status" value="1"/>
</dbReference>
<keyword evidence="1 6" id="KW-0963">Cytoplasm</keyword>
<gene>
    <name evidence="6" type="primary">ruvA</name>
    <name evidence="8" type="ORF">Bccel_3532</name>
</gene>
<dbReference type="InterPro" id="IPR013849">
    <property type="entry name" value="DNA_helicase_Holl-junc_RuvA_I"/>
</dbReference>
<dbReference type="InterPro" id="IPR000085">
    <property type="entry name" value="RuvA"/>
</dbReference>
<feature type="domain" description="Helix-hairpin-helix DNA-binding motif class 1" evidence="7">
    <location>
        <begin position="108"/>
        <end position="127"/>
    </location>
</feature>
<feature type="region of interest" description="Domain III" evidence="6">
    <location>
        <begin position="152"/>
        <end position="201"/>
    </location>
</feature>
<keyword evidence="2 6" id="KW-0227">DNA damage</keyword>
<dbReference type="Gene3D" id="1.10.150.20">
    <property type="entry name" value="5' to 3' exonuclease, C-terminal subdomain"/>
    <property type="match status" value="1"/>
</dbReference>
<comment type="subcellular location">
    <subcellularLocation>
        <location evidence="6">Cytoplasm</location>
    </subcellularLocation>
</comment>
<dbReference type="InterPro" id="IPR010994">
    <property type="entry name" value="RuvA_2-like"/>
</dbReference>
<reference evidence="9" key="1">
    <citation type="submission" date="2015-07" db="EMBL/GenBank/DDBJ databases">
        <title>Near-Complete Genome Sequence of the Cellulolytic Bacterium Bacteroides (Pseudobacteroides) cellulosolvens ATCC 35603.</title>
        <authorList>
            <person name="Dassa B."/>
            <person name="Utturkar S.M."/>
            <person name="Klingeman D.M."/>
            <person name="Hurt R.A."/>
            <person name="Keller M."/>
            <person name="Xu J."/>
            <person name="Reddy Y.H.K."/>
            <person name="Borovok I."/>
            <person name="Grinberg I.R."/>
            <person name="Lamed R."/>
            <person name="Zhivin O."/>
            <person name="Bayer E.A."/>
            <person name="Brown S.D."/>
        </authorList>
    </citation>
    <scope>NUCLEOTIDE SEQUENCE [LARGE SCALE GENOMIC DNA]</scope>
    <source>
        <strain evidence="9">DSM 2933</strain>
    </source>
</reference>
<comment type="function">
    <text evidence="6">The RuvA-RuvB-RuvC complex processes Holliday junction (HJ) DNA during genetic recombination and DNA repair, while the RuvA-RuvB complex plays an important role in the rescue of blocked DNA replication forks via replication fork reversal (RFR). RuvA specifically binds to HJ cruciform DNA, conferring on it an open structure. The RuvB hexamer acts as an ATP-dependent pump, pulling dsDNA into and through the RuvAB complex. HJ branch migration allows RuvC to scan DNA until it finds its consensus sequence, where it cleaves and resolves the cruciform DNA.</text>
</comment>
<keyword evidence="8" id="KW-0547">Nucleotide-binding</keyword>
<evidence type="ECO:0000256" key="2">
    <source>
        <dbReference type="ARBA" id="ARBA00022763"/>
    </source>
</evidence>
<dbReference type="CDD" id="cd14332">
    <property type="entry name" value="UBA_RuvA_C"/>
    <property type="match status" value="1"/>
</dbReference>
<comment type="domain">
    <text evidence="6">Has three domains with a flexible linker between the domains II and III and assumes an 'L' shape. Domain III is highly mobile and contacts RuvB.</text>
</comment>
<dbReference type="InterPro" id="IPR012340">
    <property type="entry name" value="NA-bd_OB-fold"/>
</dbReference>
<evidence type="ECO:0000313" key="9">
    <source>
        <dbReference type="Proteomes" id="UP000036923"/>
    </source>
</evidence>
<protein>
    <recommendedName>
        <fullName evidence="6">Holliday junction branch migration complex subunit RuvA</fullName>
    </recommendedName>
</protein>
<evidence type="ECO:0000256" key="5">
    <source>
        <dbReference type="ARBA" id="ARBA00023204"/>
    </source>
</evidence>
<dbReference type="GO" id="GO:0009379">
    <property type="term" value="C:Holliday junction helicase complex"/>
    <property type="evidence" value="ECO:0007669"/>
    <property type="project" value="InterPro"/>
</dbReference>
<keyword evidence="8" id="KW-0378">Hydrolase</keyword>
<evidence type="ECO:0000313" key="8">
    <source>
        <dbReference type="EMBL" id="KNY28258.1"/>
    </source>
</evidence>
<feature type="domain" description="Helix-hairpin-helix DNA-binding motif class 1" evidence="7">
    <location>
        <begin position="73"/>
        <end position="92"/>
    </location>
</feature>
<dbReference type="GO" id="GO:0048476">
    <property type="term" value="C:Holliday junction resolvase complex"/>
    <property type="evidence" value="ECO:0007669"/>
    <property type="project" value="UniProtKB-UniRule"/>
</dbReference>
<keyword evidence="4 6" id="KW-0233">DNA recombination</keyword>
<keyword evidence="8" id="KW-0067">ATP-binding</keyword>
<dbReference type="GO" id="GO:0005737">
    <property type="term" value="C:cytoplasm"/>
    <property type="evidence" value="ECO:0007669"/>
    <property type="project" value="UniProtKB-SubCell"/>
</dbReference>
<evidence type="ECO:0000256" key="6">
    <source>
        <dbReference type="HAMAP-Rule" id="MF_00031"/>
    </source>
</evidence>
<comment type="subunit">
    <text evidence="6">Homotetramer. Forms an RuvA(8)-RuvB(12)-Holliday junction (HJ) complex. HJ DNA is sandwiched between 2 RuvA tetramers; dsDNA enters through RuvA and exits via RuvB. An RuvB hexamer assembles on each DNA strand where it exits the tetramer. Each RuvB hexamer is contacted by two RuvA subunits (via domain III) on 2 adjacent RuvB subunits; this complex drives branch migration. In the full resolvosome a probable DNA-RuvA(4)-RuvB(12)-RuvC(2) complex forms which resolves the HJ.</text>
</comment>
<dbReference type="PATRIC" id="fig|398512.5.peg.3699"/>
<dbReference type="GO" id="GO:0009378">
    <property type="term" value="F:four-way junction helicase activity"/>
    <property type="evidence" value="ECO:0007669"/>
    <property type="project" value="InterPro"/>
</dbReference>
<sequence length="201" mass="21631">MIAYIKGTLEIKSNDYMIVDVNGIGYRINTSITSIEKAGAIGDGVKVYTHLYVREDIMSLYGFITREELNLFEMLISVSGVGPKAALAVISSVPVTKFGLAVITDDVKALTKAPGIGNKMAQRIILELKDKIKKEQLVETAVGDTGLEGGRSDNGRAGEAISALIVLGYTPLEASKAVNSVYSEEMDLESIVKNALKSLMR</sequence>
<dbReference type="Proteomes" id="UP000036923">
    <property type="component" value="Unassembled WGS sequence"/>
</dbReference>
<proteinExistence type="inferred from homology"/>
<dbReference type="Pfam" id="PF14520">
    <property type="entry name" value="HHH_5"/>
    <property type="match status" value="1"/>
</dbReference>
<dbReference type="GO" id="GO:0000400">
    <property type="term" value="F:four-way junction DNA binding"/>
    <property type="evidence" value="ECO:0007669"/>
    <property type="project" value="UniProtKB-UniRule"/>
</dbReference>
<keyword evidence="3 6" id="KW-0238">DNA-binding</keyword>
<dbReference type="GO" id="GO:0005524">
    <property type="term" value="F:ATP binding"/>
    <property type="evidence" value="ECO:0007669"/>
    <property type="project" value="InterPro"/>
</dbReference>
<dbReference type="InterPro" id="IPR036267">
    <property type="entry name" value="RuvA_C_sf"/>
</dbReference>
<dbReference type="SUPFAM" id="SSF47781">
    <property type="entry name" value="RuvA domain 2-like"/>
    <property type="match status" value="1"/>
</dbReference>
<evidence type="ECO:0000256" key="1">
    <source>
        <dbReference type="ARBA" id="ARBA00022490"/>
    </source>
</evidence>
<keyword evidence="9" id="KW-1185">Reference proteome</keyword>
<dbReference type="InterPro" id="IPR003583">
    <property type="entry name" value="Hlx-hairpin-Hlx_DNA-bd_motif"/>
</dbReference>
<dbReference type="NCBIfam" id="TIGR00084">
    <property type="entry name" value="ruvA"/>
    <property type="match status" value="1"/>
</dbReference>
<evidence type="ECO:0000256" key="4">
    <source>
        <dbReference type="ARBA" id="ARBA00023172"/>
    </source>
</evidence>
<keyword evidence="5 6" id="KW-0234">DNA repair</keyword>
<organism evidence="8 9">
    <name type="scientific">Pseudobacteroides cellulosolvens ATCC 35603 = DSM 2933</name>
    <dbReference type="NCBI Taxonomy" id="398512"/>
    <lineage>
        <taxon>Bacteria</taxon>
        <taxon>Bacillati</taxon>
        <taxon>Bacillota</taxon>
        <taxon>Clostridia</taxon>
        <taxon>Eubacteriales</taxon>
        <taxon>Oscillospiraceae</taxon>
        <taxon>Pseudobacteroides</taxon>
    </lineage>
</organism>
<dbReference type="SMART" id="SM00278">
    <property type="entry name" value="HhH1"/>
    <property type="match status" value="2"/>
</dbReference>
<dbReference type="Pfam" id="PF01330">
    <property type="entry name" value="RuvA_N"/>
    <property type="match status" value="1"/>
</dbReference>
<comment type="similarity">
    <text evidence="6">Belongs to the RuvA family.</text>
</comment>
<dbReference type="GO" id="GO:0006310">
    <property type="term" value="P:DNA recombination"/>
    <property type="evidence" value="ECO:0007669"/>
    <property type="project" value="UniProtKB-UniRule"/>
</dbReference>
<comment type="caution">
    <text evidence="8">The sequence shown here is derived from an EMBL/GenBank/DDBJ whole genome shotgun (WGS) entry which is preliminary data.</text>
</comment>